<evidence type="ECO:0000313" key="2">
    <source>
        <dbReference type="Proteomes" id="UP001596060"/>
    </source>
</evidence>
<sequence>MGDFERTFGAGADAATIVDAFSLQHEEEEVQAAEDVVASTAARKAAAEAAGIRCYWRAADQTGAQPISDASRKPSFIAFDASTNAAFGRIFLIEEEPAYAFADTLFGEINYRERRETWAWALITERPSETLPFKIFGTAQSGPEAEGRLFEARRLIIEHKKQRPHYFVLLPITAGGIIFPEYNEEDFTNAVVHVDRQSEAILAKYSRGQILFVVVATGRSEHSGTVHLELAEAIASFIAHCDFHSADGRLLGEDCAAKIEQAYTSLEADQKAIQTVQIGDTAISITRALLMGNP</sequence>
<comment type="caution">
    <text evidence="1">The sequence shown here is derived from an EMBL/GenBank/DDBJ whole genome shotgun (WGS) entry which is preliminary data.</text>
</comment>
<name>A0ABW0NZK8_9HYPH</name>
<dbReference type="Proteomes" id="UP001596060">
    <property type="component" value="Unassembled WGS sequence"/>
</dbReference>
<keyword evidence="2" id="KW-1185">Reference proteome</keyword>
<reference evidence="2" key="1">
    <citation type="journal article" date="2019" name="Int. J. Syst. Evol. Microbiol.">
        <title>The Global Catalogue of Microorganisms (GCM) 10K type strain sequencing project: providing services to taxonomists for standard genome sequencing and annotation.</title>
        <authorList>
            <consortium name="The Broad Institute Genomics Platform"/>
            <consortium name="The Broad Institute Genome Sequencing Center for Infectious Disease"/>
            <person name="Wu L."/>
            <person name="Ma J."/>
        </authorList>
    </citation>
    <scope>NUCLEOTIDE SEQUENCE [LARGE SCALE GENOMIC DNA]</scope>
    <source>
        <strain evidence="2">CCUG 43117</strain>
    </source>
</reference>
<organism evidence="1 2">
    <name type="scientific">Bosea massiliensis</name>
    <dbReference type="NCBI Taxonomy" id="151419"/>
    <lineage>
        <taxon>Bacteria</taxon>
        <taxon>Pseudomonadati</taxon>
        <taxon>Pseudomonadota</taxon>
        <taxon>Alphaproteobacteria</taxon>
        <taxon>Hyphomicrobiales</taxon>
        <taxon>Boseaceae</taxon>
        <taxon>Bosea</taxon>
    </lineage>
</organism>
<evidence type="ECO:0000313" key="1">
    <source>
        <dbReference type="EMBL" id="MFC5505421.1"/>
    </source>
</evidence>
<proteinExistence type="predicted"/>
<dbReference type="RefSeq" id="WP_377816550.1">
    <property type="nucleotide sequence ID" value="NZ_JBHSLU010000017.1"/>
</dbReference>
<gene>
    <name evidence="1" type="ORF">ACFPN9_09135</name>
</gene>
<dbReference type="EMBL" id="JBHSLU010000017">
    <property type="protein sequence ID" value="MFC5505421.1"/>
    <property type="molecule type" value="Genomic_DNA"/>
</dbReference>
<protein>
    <submittedName>
        <fullName evidence="1">Uncharacterized protein</fullName>
    </submittedName>
</protein>
<accession>A0ABW0NZK8</accession>